<evidence type="ECO:0000313" key="2">
    <source>
        <dbReference type="EMBL" id="KAJ5107951.1"/>
    </source>
</evidence>
<dbReference type="EMBL" id="JAPQKH010000003">
    <property type="protein sequence ID" value="KAJ5107951.1"/>
    <property type="molecule type" value="Genomic_DNA"/>
</dbReference>
<dbReference type="AlphaFoldDB" id="A0A9W9FWS6"/>
<evidence type="ECO:0000256" key="1">
    <source>
        <dbReference type="SAM" id="MobiDB-lite"/>
    </source>
</evidence>
<gene>
    <name evidence="2" type="ORF">N7456_004626</name>
</gene>
<feature type="compositionally biased region" description="Basic and acidic residues" evidence="1">
    <location>
        <begin position="325"/>
        <end position="339"/>
    </location>
</feature>
<sequence>MTAQSAQQVGETTPPQTARTPLPRYYAGRKNLQRIRDSTVPSPSLENPHSSETVYSDEKSIFNAIRVTTPNEESHGHDYPYVMGPIMERGLAANIAMLIPPESSHDGGSTALHQQNPNARPRLDKIAWRNQLLSEQDSPHRPQLGSAALDEIHTQSSMGQRHRKAISLDACATHGPYPSSRWPASSIPVAVTPIQPQYPPPERVPTPPGLPSFNTPEAMYCSAQFMVGHTGISQNQRGTNTTSGHRSISYGGAIRRFLGLPSTNYSSANNGIVGIGRAPDGTIVQGRFLYRQSGHGTNQTRNMHDHPFHRNNLPTATSQPAPVHTRNENDRAREGEEPAKSTSARNPQRKRKNTHLGLSLLGRPLTTRIDELYHRAIAGPSQRTYMHPVPDSMISPLQLPQAQYDFAQAPPVAQTGDEGLKSGGFRFSDLFCWIPIRIYLCCCAGGASAIFVDENNEDDDSEEPLEAVISRETYTTARTRTSGLDGGNALVDDNCIVQEHRVSSASVPS</sequence>
<organism evidence="2 3">
    <name type="scientific">Penicillium angulare</name>
    <dbReference type="NCBI Taxonomy" id="116970"/>
    <lineage>
        <taxon>Eukaryota</taxon>
        <taxon>Fungi</taxon>
        <taxon>Dikarya</taxon>
        <taxon>Ascomycota</taxon>
        <taxon>Pezizomycotina</taxon>
        <taxon>Eurotiomycetes</taxon>
        <taxon>Eurotiomycetidae</taxon>
        <taxon>Eurotiales</taxon>
        <taxon>Aspergillaceae</taxon>
        <taxon>Penicillium</taxon>
    </lineage>
</organism>
<feature type="compositionally biased region" description="Polar residues" evidence="1">
    <location>
        <begin position="39"/>
        <end position="52"/>
    </location>
</feature>
<reference evidence="2" key="1">
    <citation type="submission" date="2022-11" db="EMBL/GenBank/DDBJ databases">
        <authorList>
            <person name="Petersen C."/>
        </authorList>
    </citation>
    <scope>NUCLEOTIDE SEQUENCE</scope>
    <source>
        <strain evidence="2">IBT 30069</strain>
    </source>
</reference>
<feature type="region of interest" description="Disordered" evidence="1">
    <location>
        <begin position="1"/>
        <end position="52"/>
    </location>
</feature>
<dbReference type="Proteomes" id="UP001149165">
    <property type="component" value="Unassembled WGS sequence"/>
</dbReference>
<comment type="caution">
    <text evidence="2">The sequence shown here is derived from an EMBL/GenBank/DDBJ whole genome shotgun (WGS) entry which is preliminary data.</text>
</comment>
<feature type="region of interest" description="Disordered" evidence="1">
    <location>
        <begin position="294"/>
        <end position="359"/>
    </location>
</feature>
<reference evidence="2" key="2">
    <citation type="journal article" date="2023" name="IMA Fungus">
        <title>Comparative genomic study of the Penicillium genus elucidates a diverse pangenome and 15 lateral gene transfer events.</title>
        <authorList>
            <person name="Petersen C."/>
            <person name="Sorensen T."/>
            <person name="Nielsen M.R."/>
            <person name="Sondergaard T.E."/>
            <person name="Sorensen J.L."/>
            <person name="Fitzpatrick D.A."/>
            <person name="Frisvad J.C."/>
            <person name="Nielsen K.L."/>
        </authorList>
    </citation>
    <scope>NUCLEOTIDE SEQUENCE</scope>
    <source>
        <strain evidence="2">IBT 30069</strain>
    </source>
</reference>
<protein>
    <submittedName>
        <fullName evidence="2">Uncharacterized protein</fullName>
    </submittedName>
</protein>
<feature type="compositionally biased region" description="Polar residues" evidence="1">
    <location>
        <begin position="1"/>
        <end position="19"/>
    </location>
</feature>
<dbReference type="OrthoDB" id="4157036at2759"/>
<accession>A0A9W9FWS6</accession>
<proteinExistence type="predicted"/>
<keyword evidence="3" id="KW-1185">Reference proteome</keyword>
<name>A0A9W9FWS6_9EURO</name>
<evidence type="ECO:0000313" key="3">
    <source>
        <dbReference type="Proteomes" id="UP001149165"/>
    </source>
</evidence>